<comment type="similarity">
    <text evidence="1">Belongs to the FAD-dependent oxidoreductase family.</text>
</comment>
<dbReference type="PANTHER" id="PTHR43735:SF3">
    <property type="entry name" value="FERROPTOSIS SUPPRESSOR PROTEIN 1"/>
    <property type="match status" value="1"/>
</dbReference>
<keyword evidence="7" id="KW-1185">Reference proteome</keyword>
<evidence type="ECO:0000313" key="6">
    <source>
        <dbReference type="EMBL" id="KAH7156698.1"/>
    </source>
</evidence>
<comment type="caution">
    <text evidence="6">The sequence shown here is derived from an EMBL/GenBank/DDBJ whole genome shotgun (WGS) entry which is preliminary data.</text>
</comment>
<evidence type="ECO:0000256" key="2">
    <source>
        <dbReference type="ARBA" id="ARBA00022630"/>
    </source>
</evidence>
<keyword evidence="2" id="KW-0285">Flavoprotein</keyword>
<sequence>MAETVVIIGAGFAGIGTAHKLLKYTTPKVKDLKVILISPSTHHYWNIAAVRGILPDEIGDEELFHDIQNGFDKYSKDKFEFILGTATGIDTASNSIQVDVANHAKTITYTQLVIATGSSYPGQLPFTTVGTYEDSLGALHSLQKNVRDAKSIVIAGAGPTGVETAAELGYTYGESKQVTLIIGGDAPLPILRPEIGKTAAMELGRLQVKILQGVRVASLDKRGGQVSITLSDGRKVEADLFLPLYGMRPNTRFLPAQFLDEQGSLNLDKTLRVTGLDNVWGVGDAGNLEPKQLIYAERQALHLADNLGAVLTGNSDSVKELRPVVTPQVFVTLGKKKGTGQYNWVKVPSFVVNVAKGKTLFTEKASGLIAGKNIVRSAI</sequence>
<dbReference type="PRINTS" id="PR00469">
    <property type="entry name" value="PNDRDTASEII"/>
</dbReference>
<accession>A0A9P9F778</accession>
<name>A0A9P9F778_9HYPO</name>
<dbReference type="Proteomes" id="UP000738349">
    <property type="component" value="Unassembled WGS sequence"/>
</dbReference>
<feature type="domain" description="FAD/NAD(P)-binding" evidence="5">
    <location>
        <begin position="4"/>
        <end position="300"/>
    </location>
</feature>
<protein>
    <recommendedName>
        <fullName evidence="5">FAD/NAD(P)-binding domain-containing protein</fullName>
    </recommendedName>
</protein>
<evidence type="ECO:0000313" key="7">
    <source>
        <dbReference type="Proteomes" id="UP000738349"/>
    </source>
</evidence>
<evidence type="ECO:0000256" key="4">
    <source>
        <dbReference type="ARBA" id="ARBA00023002"/>
    </source>
</evidence>
<keyword evidence="4" id="KW-0560">Oxidoreductase</keyword>
<evidence type="ECO:0000256" key="3">
    <source>
        <dbReference type="ARBA" id="ARBA00022827"/>
    </source>
</evidence>
<evidence type="ECO:0000259" key="5">
    <source>
        <dbReference type="Pfam" id="PF07992"/>
    </source>
</evidence>
<reference evidence="6" key="1">
    <citation type="journal article" date="2021" name="Nat. Commun.">
        <title>Genetic determinants of endophytism in the Arabidopsis root mycobiome.</title>
        <authorList>
            <person name="Mesny F."/>
            <person name="Miyauchi S."/>
            <person name="Thiergart T."/>
            <person name="Pickel B."/>
            <person name="Atanasova L."/>
            <person name="Karlsson M."/>
            <person name="Huettel B."/>
            <person name="Barry K.W."/>
            <person name="Haridas S."/>
            <person name="Chen C."/>
            <person name="Bauer D."/>
            <person name="Andreopoulos W."/>
            <person name="Pangilinan J."/>
            <person name="LaButti K."/>
            <person name="Riley R."/>
            <person name="Lipzen A."/>
            <person name="Clum A."/>
            <person name="Drula E."/>
            <person name="Henrissat B."/>
            <person name="Kohler A."/>
            <person name="Grigoriev I.V."/>
            <person name="Martin F.M."/>
            <person name="Hacquard S."/>
        </authorList>
    </citation>
    <scope>NUCLEOTIDE SEQUENCE</scope>
    <source>
        <strain evidence="6">MPI-CAGE-AT-0147</strain>
    </source>
</reference>
<dbReference type="SUPFAM" id="SSF51905">
    <property type="entry name" value="FAD/NAD(P)-binding domain"/>
    <property type="match status" value="1"/>
</dbReference>
<dbReference type="EMBL" id="JAGMUV010000005">
    <property type="protein sequence ID" value="KAH7156698.1"/>
    <property type="molecule type" value="Genomic_DNA"/>
</dbReference>
<keyword evidence="3" id="KW-0274">FAD</keyword>
<evidence type="ECO:0000256" key="1">
    <source>
        <dbReference type="ARBA" id="ARBA00006442"/>
    </source>
</evidence>
<dbReference type="OrthoDB" id="202203at2759"/>
<dbReference type="GO" id="GO:0050660">
    <property type="term" value="F:flavin adenine dinucleotide binding"/>
    <property type="evidence" value="ECO:0007669"/>
    <property type="project" value="TreeGrafter"/>
</dbReference>
<dbReference type="InterPro" id="IPR036188">
    <property type="entry name" value="FAD/NAD-bd_sf"/>
</dbReference>
<dbReference type="GO" id="GO:0004174">
    <property type="term" value="F:electron-transferring-flavoprotein dehydrogenase activity"/>
    <property type="evidence" value="ECO:0007669"/>
    <property type="project" value="TreeGrafter"/>
</dbReference>
<dbReference type="Gene3D" id="3.50.50.100">
    <property type="match status" value="1"/>
</dbReference>
<gene>
    <name evidence="6" type="ORF">EDB81DRAFT_787716</name>
</gene>
<dbReference type="PRINTS" id="PR00368">
    <property type="entry name" value="FADPNR"/>
</dbReference>
<organism evidence="6 7">
    <name type="scientific">Dactylonectria macrodidyma</name>
    <dbReference type="NCBI Taxonomy" id="307937"/>
    <lineage>
        <taxon>Eukaryota</taxon>
        <taxon>Fungi</taxon>
        <taxon>Dikarya</taxon>
        <taxon>Ascomycota</taxon>
        <taxon>Pezizomycotina</taxon>
        <taxon>Sordariomycetes</taxon>
        <taxon>Hypocreomycetidae</taxon>
        <taxon>Hypocreales</taxon>
        <taxon>Nectriaceae</taxon>
        <taxon>Dactylonectria</taxon>
    </lineage>
</organism>
<dbReference type="InterPro" id="IPR023753">
    <property type="entry name" value="FAD/NAD-binding_dom"/>
</dbReference>
<dbReference type="GO" id="GO:0005737">
    <property type="term" value="C:cytoplasm"/>
    <property type="evidence" value="ECO:0007669"/>
    <property type="project" value="TreeGrafter"/>
</dbReference>
<dbReference type="AlphaFoldDB" id="A0A9P9F778"/>
<proteinExistence type="inferred from homology"/>
<dbReference type="Pfam" id="PF07992">
    <property type="entry name" value="Pyr_redox_2"/>
    <property type="match status" value="1"/>
</dbReference>
<dbReference type="PANTHER" id="PTHR43735">
    <property type="entry name" value="APOPTOSIS-INDUCING FACTOR 1"/>
    <property type="match status" value="1"/>
</dbReference>